<name>A0A8E0WLA5_9RICK</name>
<accession>A0A8E0WLA5</accession>
<evidence type="ECO:0000313" key="1">
    <source>
        <dbReference type="EMBL" id="KDO02581.1"/>
    </source>
</evidence>
<dbReference type="Proteomes" id="UP000027161">
    <property type="component" value="Unassembled WGS sequence"/>
</dbReference>
<proteinExistence type="predicted"/>
<gene>
    <name evidence="1" type="ORF">REISMN_06365</name>
</gene>
<protein>
    <submittedName>
        <fullName evidence="1">Uncharacterized protein</fullName>
    </submittedName>
</protein>
<comment type="caution">
    <text evidence="1">The sequence shown here is derived from an EMBL/GenBank/DDBJ whole genome shotgun (WGS) entry which is preliminary data.</text>
</comment>
<organism evidence="1 2">
    <name type="scientific">Rickettsia tamurae subsp. buchneri</name>
    <dbReference type="NCBI Taxonomy" id="1462938"/>
    <lineage>
        <taxon>Bacteria</taxon>
        <taxon>Pseudomonadati</taxon>
        <taxon>Pseudomonadota</taxon>
        <taxon>Alphaproteobacteria</taxon>
        <taxon>Rickettsiales</taxon>
        <taxon>Rickettsiaceae</taxon>
        <taxon>Rickettsieae</taxon>
        <taxon>Rickettsia</taxon>
        <taxon>spotted fever group</taxon>
    </lineage>
</organism>
<reference evidence="1 2" key="1">
    <citation type="submission" date="2014-02" db="EMBL/GenBank/DDBJ databases">
        <title>Draft genome sequence of Rickettsia buchneri sp. nov. ISO7T.</title>
        <authorList>
            <person name="Felsheim R.F."/>
            <person name="Kurtti T.J."/>
            <person name="Munderloh U.G."/>
        </authorList>
    </citation>
    <scope>NUCLEOTIDE SEQUENCE [LARGE SCALE GENOMIC DNA]</scope>
    <source>
        <strain evidence="1 2">ISO7</strain>
    </source>
</reference>
<dbReference type="EMBL" id="JFKF01000130">
    <property type="protein sequence ID" value="KDO02581.1"/>
    <property type="molecule type" value="Genomic_DNA"/>
</dbReference>
<evidence type="ECO:0000313" key="2">
    <source>
        <dbReference type="Proteomes" id="UP000027161"/>
    </source>
</evidence>
<dbReference type="RefSeq" id="WP_008579619.1">
    <property type="nucleotide sequence ID" value="NZ_CP113531.1"/>
</dbReference>
<sequence length="128" mass="14817">MTLRLNNNLIFKFKEFRSVVLPDTTQNTGKTFDISLVLKDSEGRNVDLSHLKISYDIDGKLKWLSLPNTPIIFENQWYPALTVYKGKLYSLPVSSGYYKYLNKLVQQNKGSVNIDHLDREFTIELLGE</sequence>
<keyword evidence="2" id="KW-1185">Reference proteome</keyword>
<dbReference type="AlphaFoldDB" id="A0A8E0WLA5"/>